<reference evidence="1 4" key="2">
    <citation type="submission" date="2020-12" db="EMBL/GenBank/DDBJ databases">
        <title>FDA dAtabase for Regulatory Grade micrObial Sequences (FDA-ARGOS): Supporting development and validation of Infectious Disease Dx tests.</title>
        <authorList>
            <person name="Nelson B."/>
            <person name="Plummer A."/>
            <person name="Tallon L."/>
            <person name="Sadzewicz L."/>
            <person name="Zhao X."/>
            <person name="Boylan J."/>
            <person name="Ott S."/>
            <person name="Bowen H."/>
            <person name="Vavikolanu K."/>
            <person name="Mehta A."/>
            <person name="Aluvathingal J."/>
            <person name="Nadendla S."/>
            <person name="Myers T."/>
            <person name="Yan Y."/>
            <person name="Sichtig H."/>
        </authorList>
    </citation>
    <scope>NUCLEOTIDE SEQUENCE [LARGE SCALE GENOMIC DNA]</scope>
    <source>
        <strain evidence="1 4">FDAARGOS_923</strain>
    </source>
</reference>
<reference evidence="2 3" key="1">
    <citation type="submission" date="2019-06" db="EMBL/GenBank/DDBJ databases">
        <title>Genome sequence analysis of &gt;100 Bacillus licheniformis strains suggests intrinsic resistance to this species.</title>
        <authorList>
            <person name="Wels M."/>
            <person name="Siezen R.J."/>
            <person name="Johansen E."/>
            <person name="Stuer-Lauridsen B."/>
            <person name="Bjerre K."/>
            <person name="Nielsen B.K.K."/>
        </authorList>
    </citation>
    <scope>NUCLEOTIDE SEQUENCE [LARGE SCALE GENOMIC DNA]</scope>
    <source>
        <strain evidence="2 3">BAC-16736</strain>
    </source>
</reference>
<sequence length="167" mass="19809">MLKEHAKLMKVFSDSGEIVGRKKLQKIIYIAKKLELPFYEKYDFHFYGPYSEELTLQVEELCNLGFLHEVKEKKGGYYQYRYSPTEAGKQFLSQCELDMRDIKAYLDDVNGQSSRFLELVSTILYFEGLEQEEIREKVFTVKSKQRYTDEEFDEAVAYIKKLRNLCS</sequence>
<dbReference type="EMBL" id="NILC01000023">
    <property type="protein sequence ID" value="TWL27367.1"/>
    <property type="molecule type" value="Genomic_DNA"/>
</dbReference>
<organism evidence="2 3">
    <name type="scientific">Bacillus licheniformis</name>
    <dbReference type="NCBI Taxonomy" id="1402"/>
    <lineage>
        <taxon>Bacteria</taxon>
        <taxon>Bacillati</taxon>
        <taxon>Bacillota</taxon>
        <taxon>Bacilli</taxon>
        <taxon>Bacillales</taxon>
        <taxon>Bacillaceae</taxon>
        <taxon>Bacillus</taxon>
    </lineage>
</organism>
<name>A0A1Y0YND0_BACLI</name>
<gene>
    <name evidence="2" type="ORF">CHCC16736_2688</name>
    <name evidence="1" type="ORF">I6G80_05285</name>
</gene>
<proteinExistence type="predicted"/>
<dbReference type="EMBL" id="CP065647">
    <property type="protein sequence ID" value="QPR73678.1"/>
    <property type="molecule type" value="Genomic_DNA"/>
</dbReference>
<dbReference type="GeneID" id="92859444"/>
<evidence type="ECO:0000313" key="2">
    <source>
        <dbReference type="EMBL" id="TWL27367.1"/>
    </source>
</evidence>
<protein>
    <submittedName>
        <fullName evidence="1">YwgA family protein</fullName>
    </submittedName>
</protein>
<accession>A0A1Y0YND0</accession>
<evidence type="ECO:0000313" key="4">
    <source>
        <dbReference type="Proteomes" id="UP000595038"/>
    </source>
</evidence>
<dbReference type="RefSeq" id="WP_003186093.1">
    <property type="nucleotide sequence ID" value="NZ_BEXU01000030.1"/>
</dbReference>
<dbReference type="OMA" id="IAKKMQY"/>
<dbReference type="AlphaFoldDB" id="A0A1Y0YND0"/>
<dbReference type="Proteomes" id="UP000595038">
    <property type="component" value="Chromosome"/>
</dbReference>
<evidence type="ECO:0000313" key="1">
    <source>
        <dbReference type="EMBL" id="QPR73678.1"/>
    </source>
</evidence>
<evidence type="ECO:0000313" key="3">
    <source>
        <dbReference type="Proteomes" id="UP000435910"/>
    </source>
</evidence>
<dbReference type="Proteomes" id="UP000435910">
    <property type="component" value="Unassembled WGS sequence"/>
</dbReference>